<sequence>IMGRLMFVSQSSSHYRLKWVDSFRARASNRTNNTRHKTISSQLVIAMMIFALLVALMTGLGQTQDLTVARCGPWYQNQACPYNANGLGGSLYCTRFGFCTAEASAGSTGTYTQMDGDCISQTDPAAYCTTAMAGSTCSFSEHRCELTGQDKTKFDGTKAIAGTTTGTGTGTGTGTTGGSFSEPATNEGMHFTVSIAVAVLVLVFIAAL</sequence>
<keyword evidence="1" id="KW-1133">Transmembrane helix</keyword>
<feature type="non-terminal residue" evidence="2">
    <location>
        <position position="1"/>
    </location>
</feature>
<feature type="transmembrane region" description="Helical" evidence="1">
    <location>
        <begin position="188"/>
        <end position="207"/>
    </location>
</feature>
<accession>A0A0H5R9T2</accession>
<organism evidence="2">
    <name type="scientific">Spongospora subterranea</name>
    <dbReference type="NCBI Taxonomy" id="70186"/>
    <lineage>
        <taxon>Eukaryota</taxon>
        <taxon>Sar</taxon>
        <taxon>Rhizaria</taxon>
        <taxon>Endomyxa</taxon>
        <taxon>Phytomyxea</taxon>
        <taxon>Plasmodiophorida</taxon>
        <taxon>Plasmodiophoridae</taxon>
        <taxon>Spongospora</taxon>
    </lineage>
</organism>
<evidence type="ECO:0000313" key="2">
    <source>
        <dbReference type="EMBL" id="CRZ10442.1"/>
    </source>
</evidence>
<keyword evidence="1" id="KW-0812">Transmembrane</keyword>
<protein>
    <submittedName>
        <fullName evidence="2">Uncharacterized protein</fullName>
    </submittedName>
</protein>
<keyword evidence="1" id="KW-0472">Membrane</keyword>
<name>A0A0H5R9T2_9EUKA</name>
<feature type="transmembrane region" description="Helical" evidence="1">
    <location>
        <begin position="43"/>
        <end position="60"/>
    </location>
</feature>
<evidence type="ECO:0000256" key="1">
    <source>
        <dbReference type="SAM" id="Phobius"/>
    </source>
</evidence>
<proteinExistence type="predicted"/>
<reference evidence="2" key="1">
    <citation type="submission" date="2015-04" db="EMBL/GenBank/DDBJ databases">
        <title>The genome sequence of the plant pathogenic Rhizarian Plasmodiophora brassicae reveals insights in its biotrophic life cycle and the origin of chitin synthesis.</title>
        <authorList>
            <person name="Schwelm A."/>
            <person name="Fogelqvist J."/>
            <person name="Knaust A."/>
            <person name="Julke S."/>
            <person name="Lilja T."/>
            <person name="Dhandapani V."/>
            <person name="Bonilla-Rosso G."/>
            <person name="Karlsson M."/>
            <person name="Shevchenko A."/>
            <person name="Choi S.R."/>
            <person name="Kim H.G."/>
            <person name="Park J.Y."/>
            <person name="Lim Y.P."/>
            <person name="Ludwig-Muller J."/>
            <person name="Dixelius C."/>
        </authorList>
    </citation>
    <scope>NUCLEOTIDE SEQUENCE</scope>
    <source>
        <tissue evidence="2">Potato root galls</tissue>
    </source>
</reference>
<dbReference type="EMBL" id="HACM01010000">
    <property type="protein sequence ID" value="CRZ10442.1"/>
    <property type="molecule type" value="Transcribed_RNA"/>
</dbReference>
<dbReference type="AlphaFoldDB" id="A0A0H5R9T2"/>